<comment type="similarity">
    <text evidence="1">Belongs to the leucine-binding protein family.</text>
</comment>
<dbReference type="OrthoDB" id="8184122at2"/>
<feature type="signal peptide" evidence="3">
    <location>
        <begin position="1"/>
        <end position="26"/>
    </location>
</feature>
<feature type="chain" id="PRO_5018647099" evidence="3">
    <location>
        <begin position="27"/>
        <end position="437"/>
    </location>
</feature>
<name>A0A3S2VPN8_9PROT</name>
<dbReference type="Proteomes" id="UP000287447">
    <property type="component" value="Unassembled WGS sequence"/>
</dbReference>
<gene>
    <name evidence="5" type="ORF">EOI86_15015</name>
</gene>
<proteinExistence type="inferred from homology"/>
<dbReference type="InterPro" id="IPR028082">
    <property type="entry name" value="Peripla_BP_I"/>
</dbReference>
<dbReference type="RefSeq" id="WP_127765977.1">
    <property type="nucleotide sequence ID" value="NZ_SADE01000002.1"/>
</dbReference>
<evidence type="ECO:0000256" key="2">
    <source>
        <dbReference type="ARBA" id="ARBA00022729"/>
    </source>
</evidence>
<evidence type="ECO:0000313" key="6">
    <source>
        <dbReference type="Proteomes" id="UP000287447"/>
    </source>
</evidence>
<organism evidence="5 6">
    <name type="scientific">Hwanghaeella grinnelliae</name>
    <dbReference type="NCBI Taxonomy" id="2500179"/>
    <lineage>
        <taxon>Bacteria</taxon>
        <taxon>Pseudomonadati</taxon>
        <taxon>Pseudomonadota</taxon>
        <taxon>Alphaproteobacteria</taxon>
        <taxon>Rhodospirillales</taxon>
        <taxon>Rhodospirillaceae</taxon>
        <taxon>Hwanghaeella</taxon>
    </lineage>
</organism>
<feature type="domain" description="Leucine-binding protein" evidence="4">
    <location>
        <begin position="30"/>
        <end position="396"/>
    </location>
</feature>
<protein>
    <submittedName>
        <fullName evidence="5">ABC transporter permease</fullName>
    </submittedName>
</protein>
<dbReference type="AlphaFoldDB" id="A0A3S2VPN8"/>
<dbReference type="PANTHER" id="PTHR47235:SF1">
    <property type="entry name" value="BLR6548 PROTEIN"/>
    <property type="match status" value="1"/>
</dbReference>
<dbReference type="Gene3D" id="3.40.50.2300">
    <property type="match status" value="2"/>
</dbReference>
<accession>A0A3S2VPN8</accession>
<evidence type="ECO:0000256" key="3">
    <source>
        <dbReference type="SAM" id="SignalP"/>
    </source>
</evidence>
<dbReference type="EMBL" id="SADE01000002">
    <property type="protein sequence ID" value="RVU36501.1"/>
    <property type="molecule type" value="Genomic_DNA"/>
</dbReference>
<dbReference type="SUPFAM" id="SSF53822">
    <property type="entry name" value="Periplasmic binding protein-like I"/>
    <property type="match status" value="1"/>
</dbReference>
<reference evidence="6" key="1">
    <citation type="submission" date="2019-01" db="EMBL/GenBank/DDBJ databases">
        <title>Gri0909 isolated from a small marine red alga.</title>
        <authorList>
            <person name="Kim J."/>
            <person name="Jeong S.E."/>
            <person name="Jeon C.O."/>
        </authorList>
    </citation>
    <scope>NUCLEOTIDE SEQUENCE [LARGE SCALE GENOMIC DNA]</scope>
    <source>
        <strain evidence="6">Gri0909</strain>
    </source>
</reference>
<dbReference type="PANTHER" id="PTHR47235">
    <property type="entry name" value="BLR6548 PROTEIN"/>
    <property type="match status" value="1"/>
</dbReference>
<keyword evidence="2 3" id="KW-0732">Signal</keyword>
<sequence>MEFRKMALAAVASAVGLAGIAATAYADQPIPALVYRTGAYAPSGIPLANGYLDYFAMINERDGGVNGVPLAVEECDTGYATDRGVECYDRTKGTGGGATVYSPWSTGITYALIEKATNDKIPILSMGYGRTSAANGKVFPYVFNFPATYWSQATSVVQYIANEAGGLDKLKGMRFAYIYLDHPYGKEPIPTLDVLAEKFGFTYDKYPVPPASMTEQKSIWLQIRKTKPDYAIMWGWGAMNGTAVREASNIRFPMEKFIGNWWSGGNDAVVPAGKGSIGYKSATFHGVGTGFDAYKDVEAMYAAGKGSSADKAEHNNPLWARGFANAAYIVEAIRTAQAKFGNRQISGEEMRWGLENLDLSEERIAEMGMTGYIPPLKITCENHEGDNPAILVQQWKGDKWEIISDWVPAMTEVVAPLIEQDSAQYASENNITPRSCN</sequence>
<evidence type="ECO:0000259" key="4">
    <source>
        <dbReference type="Pfam" id="PF13458"/>
    </source>
</evidence>
<comment type="caution">
    <text evidence="5">The sequence shown here is derived from an EMBL/GenBank/DDBJ whole genome shotgun (WGS) entry which is preliminary data.</text>
</comment>
<keyword evidence="6" id="KW-1185">Reference proteome</keyword>
<dbReference type="InterPro" id="IPR028081">
    <property type="entry name" value="Leu-bd"/>
</dbReference>
<evidence type="ECO:0000256" key="1">
    <source>
        <dbReference type="ARBA" id="ARBA00010062"/>
    </source>
</evidence>
<dbReference type="CDD" id="cd06334">
    <property type="entry name" value="PBP1_ABC_ligand_binding-like"/>
    <property type="match status" value="1"/>
</dbReference>
<dbReference type="Pfam" id="PF13458">
    <property type="entry name" value="Peripla_BP_6"/>
    <property type="match status" value="1"/>
</dbReference>
<evidence type="ECO:0000313" key="5">
    <source>
        <dbReference type="EMBL" id="RVU36501.1"/>
    </source>
</evidence>